<feature type="transmembrane region" description="Helical" evidence="7">
    <location>
        <begin position="263"/>
        <end position="283"/>
    </location>
</feature>
<evidence type="ECO:0000256" key="1">
    <source>
        <dbReference type="ARBA" id="ARBA00004651"/>
    </source>
</evidence>
<organism evidence="10 11">
    <name type="scientific">Phytohabitans aurantiacus</name>
    <dbReference type="NCBI Taxonomy" id="3016789"/>
    <lineage>
        <taxon>Bacteria</taxon>
        <taxon>Bacillati</taxon>
        <taxon>Actinomycetota</taxon>
        <taxon>Actinomycetes</taxon>
        <taxon>Micromonosporales</taxon>
        <taxon>Micromonosporaceae</taxon>
    </lineage>
</organism>
<dbReference type="SUPFAM" id="SSF52540">
    <property type="entry name" value="P-loop containing nucleoside triphosphate hydrolases"/>
    <property type="match status" value="1"/>
</dbReference>
<feature type="transmembrane region" description="Helical" evidence="7">
    <location>
        <begin position="162"/>
        <end position="191"/>
    </location>
</feature>
<comment type="subcellular location">
    <subcellularLocation>
        <location evidence="1">Cell membrane</location>
        <topology evidence="1">Multi-pass membrane protein</topology>
    </subcellularLocation>
</comment>
<dbReference type="Pfam" id="PF00005">
    <property type="entry name" value="ABC_tran"/>
    <property type="match status" value="1"/>
</dbReference>
<keyword evidence="2 7" id="KW-0812">Transmembrane</keyword>
<evidence type="ECO:0000256" key="4">
    <source>
        <dbReference type="ARBA" id="ARBA00022840"/>
    </source>
</evidence>
<evidence type="ECO:0000259" key="9">
    <source>
        <dbReference type="PROSITE" id="PS50929"/>
    </source>
</evidence>
<reference evidence="10" key="1">
    <citation type="submission" date="2022-12" db="EMBL/GenBank/DDBJ databases">
        <title>New Phytohabitans aurantiacus sp. RD004123 nov., an actinomycete isolated from soil.</title>
        <authorList>
            <person name="Triningsih D.W."/>
            <person name="Harunari E."/>
            <person name="Igarashi Y."/>
        </authorList>
    </citation>
    <scope>NUCLEOTIDE SEQUENCE</scope>
    <source>
        <strain evidence="10">RD004123</strain>
    </source>
</reference>
<keyword evidence="5 7" id="KW-1133">Transmembrane helix</keyword>
<dbReference type="SMART" id="SM00382">
    <property type="entry name" value="AAA"/>
    <property type="match status" value="1"/>
</dbReference>
<evidence type="ECO:0000256" key="5">
    <source>
        <dbReference type="ARBA" id="ARBA00022989"/>
    </source>
</evidence>
<dbReference type="InterPro" id="IPR017871">
    <property type="entry name" value="ABC_transporter-like_CS"/>
</dbReference>
<dbReference type="InterPro" id="IPR003439">
    <property type="entry name" value="ABC_transporter-like_ATP-bd"/>
</dbReference>
<sequence length="612" mass="66058">MNGSGLVRGAAHALKLTWRAGPVEATLYLLMTVAQGVLPAGVALLTKWLIDAIQFSGTERPGSPAYTEPVALVAGIGGLGVLLAVLPYGVDYVRSRLQRSVALLVQHRLYAAVNRMDGLARFEEPEFRDRLRLAQQAATGAPDQVVTSAFGTAQSLLTVASFLGVLVTISPVMTVVTVCAAVPSLFVQVLISRQHADMLWRMSPHSRRQLFYQMLMLDLAAVKETRLFGTGPFLLRRMRDETVAINRAEERIDRGIAARQGPLSAFGALVAAGGLVWMVGAAVRGDFTIGDVSAFIAAVAGVQGAIGGLVFGATEGYRALLLFRHYTDVTDTPADLPVPQHPSALPVLRRGIYLDDVWFRYGDDAPWVLRGVSLAIPCGQALALVGLNGAGKSTLVKLLCRLYDPTKGRILWDGVDIREVPIADLRDRISAVFQDYVAYDLTAAENIGIGDVAHFDDTDRIRAAAEHAGVHDMVTGLPQGYRTLLSRMFMHDEDGDEQVRGVTLSGGQWQRIALARALMRDGRDLLILDEPSAGLDADAEQAIHETLRRYRAGATSLLISHRLGAVRRADRIAVLQDGQVTEQGTHDELLAAGGEYARLFTLQASGYVDAPA</sequence>
<evidence type="ECO:0000256" key="2">
    <source>
        <dbReference type="ARBA" id="ARBA00022692"/>
    </source>
</evidence>
<proteinExistence type="predicted"/>
<evidence type="ECO:0000256" key="6">
    <source>
        <dbReference type="ARBA" id="ARBA00023136"/>
    </source>
</evidence>
<dbReference type="PROSITE" id="PS50929">
    <property type="entry name" value="ABC_TM1F"/>
    <property type="match status" value="1"/>
</dbReference>
<dbReference type="PROSITE" id="PS50893">
    <property type="entry name" value="ABC_TRANSPORTER_2"/>
    <property type="match status" value="1"/>
</dbReference>
<dbReference type="EMBL" id="BSDI01000018">
    <property type="protein sequence ID" value="GLH98694.1"/>
    <property type="molecule type" value="Genomic_DNA"/>
</dbReference>
<dbReference type="RefSeq" id="WP_281897839.1">
    <property type="nucleotide sequence ID" value="NZ_BSDI01000018.1"/>
</dbReference>
<dbReference type="Gene3D" id="3.40.50.300">
    <property type="entry name" value="P-loop containing nucleotide triphosphate hydrolases"/>
    <property type="match status" value="1"/>
</dbReference>
<protein>
    <submittedName>
        <fullName evidence="10">Multidrug ABC transporter permease</fullName>
    </submittedName>
</protein>
<dbReference type="PANTHER" id="PTHR43394">
    <property type="entry name" value="ATP-DEPENDENT PERMEASE MDL1, MITOCHONDRIAL"/>
    <property type="match status" value="1"/>
</dbReference>
<dbReference type="InterPro" id="IPR027417">
    <property type="entry name" value="P-loop_NTPase"/>
</dbReference>
<evidence type="ECO:0000313" key="10">
    <source>
        <dbReference type="EMBL" id="GLH98694.1"/>
    </source>
</evidence>
<keyword evidence="6 7" id="KW-0472">Membrane</keyword>
<dbReference type="InterPro" id="IPR011527">
    <property type="entry name" value="ABC1_TM_dom"/>
</dbReference>
<accession>A0ABQ5QW78</accession>
<dbReference type="Proteomes" id="UP001144280">
    <property type="component" value="Unassembled WGS sequence"/>
</dbReference>
<evidence type="ECO:0000313" key="11">
    <source>
        <dbReference type="Proteomes" id="UP001144280"/>
    </source>
</evidence>
<dbReference type="InterPro" id="IPR036640">
    <property type="entry name" value="ABC1_TM_sf"/>
</dbReference>
<evidence type="ECO:0000256" key="3">
    <source>
        <dbReference type="ARBA" id="ARBA00022741"/>
    </source>
</evidence>
<dbReference type="SUPFAM" id="SSF90123">
    <property type="entry name" value="ABC transporter transmembrane region"/>
    <property type="match status" value="1"/>
</dbReference>
<evidence type="ECO:0000259" key="8">
    <source>
        <dbReference type="PROSITE" id="PS50893"/>
    </source>
</evidence>
<feature type="transmembrane region" description="Helical" evidence="7">
    <location>
        <begin position="70"/>
        <end position="90"/>
    </location>
</feature>
<feature type="domain" description="ABC transmembrane type-1" evidence="9">
    <location>
        <begin position="27"/>
        <end position="318"/>
    </location>
</feature>
<feature type="transmembrane region" description="Helical" evidence="7">
    <location>
        <begin position="25"/>
        <end position="50"/>
    </location>
</feature>
<evidence type="ECO:0000256" key="7">
    <source>
        <dbReference type="SAM" id="Phobius"/>
    </source>
</evidence>
<dbReference type="PROSITE" id="PS00211">
    <property type="entry name" value="ABC_TRANSPORTER_1"/>
    <property type="match status" value="1"/>
</dbReference>
<comment type="caution">
    <text evidence="10">The sequence shown here is derived from an EMBL/GenBank/DDBJ whole genome shotgun (WGS) entry which is preliminary data.</text>
</comment>
<keyword evidence="4" id="KW-0067">ATP-binding</keyword>
<dbReference type="PANTHER" id="PTHR43394:SF1">
    <property type="entry name" value="ATP-BINDING CASSETTE SUB-FAMILY B MEMBER 10, MITOCHONDRIAL"/>
    <property type="match status" value="1"/>
</dbReference>
<dbReference type="InterPro" id="IPR039421">
    <property type="entry name" value="Type_1_exporter"/>
</dbReference>
<keyword evidence="11" id="KW-1185">Reference proteome</keyword>
<name>A0ABQ5QW78_9ACTN</name>
<dbReference type="Gene3D" id="1.20.1560.10">
    <property type="entry name" value="ABC transporter type 1, transmembrane domain"/>
    <property type="match status" value="1"/>
</dbReference>
<feature type="domain" description="ABC transporter" evidence="8">
    <location>
        <begin position="352"/>
        <end position="602"/>
    </location>
</feature>
<keyword evidence="3" id="KW-0547">Nucleotide-binding</keyword>
<gene>
    <name evidence="10" type="ORF">Pa4123_39690</name>
</gene>
<dbReference type="InterPro" id="IPR003593">
    <property type="entry name" value="AAA+_ATPase"/>
</dbReference>
<feature type="transmembrane region" description="Helical" evidence="7">
    <location>
        <begin position="295"/>
        <end position="314"/>
    </location>
</feature>